<organism evidence="1 2">
    <name type="scientific">Steinernema glaseri</name>
    <dbReference type="NCBI Taxonomy" id="37863"/>
    <lineage>
        <taxon>Eukaryota</taxon>
        <taxon>Metazoa</taxon>
        <taxon>Ecdysozoa</taxon>
        <taxon>Nematoda</taxon>
        <taxon>Chromadorea</taxon>
        <taxon>Rhabditida</taxon>
        <taxon>Tylenchina</taxon>
        <taxon>Panagrolaimomorpha</taxon>
        <taxon>Strongyloidoidea</taxon>
        <taxon>Steinernematidae</taxon>
        <taxon>Steinernema</taxon>
    </lineage>
</organism>
<dbReference type="WBParaSite" id="L893_g8996.t1">
    <property type="protein sequence ID" value="L893_g8996.t1"/>
    <property type="gene ID" value="L893_g8996"/>
</dbReference>
<name>A0A1I8ATS9_9BILA</name>
<keyword evidence="1" id="KW-1185">Reference proteome</keyword>
<reference evidence="2" key="1">
    <citation type="submission" date="2016-11" db="UniProtKB">
        <authorList>
            <consortium name="WormBaseParasite"/>
        </authorList>
    </citation>
    <scope>IDENTIFICATION</scope>
</reference>
<evidence type="ECO:0000313" key="1">
    <source>
        <dbReference type="Proteomes" id="UP000095287"/>
    </source>
</evidence>
<accession>A0A1I8ATS9</accession>
<proteinExistence type="predicted"/>
<sequence>MRRVVRTVSHRFDEEQRDLIHVVHALFKVDVDSDHMCQMVTPRDGSR</sequence>
<dbReference type="Proteomes" id="UP000095287">
    <property type="component" value="Unplaced"/>
</dbReference>
<dbReference type="AlphaFoldDB" id="A0A1I8ATS9"/>
<protein>
    <submittedName>
        <fullName evidence="2">Transposase</fullName>
    </submittedName>
</protein>
<evidence type="ECO:0000313" key="2">
    <source>
        <dbReference type="WBParaSite" id="L893_g8996.t1"/>
    </source>
</evidence>